<evidence type="ECO:0000256" key="1">
    <source>
        <dbReference type="SAM" id="Phobius"/>
    </source>
</evidence>
<feature type="transmembrane region" description="Helical" evidence="1">
    <location>
        <begin position="26"/>
        <end position="52"/>
    </location>
</feature>
<accession>A0A392RYT3</accession>
<keyword evidence="1" id="KW-0812">Transmembrane</keyword>
<reference evidence="2 3" key="1">
    <citation type="journal article" date="2018" name="Front. Plant Sci.">
        <title>Red Clover (Trifolium pratense) and Zigzag Clover (T. medium) - A Picture of Genomic Similarities and Differences.</title>
        <authorList>
            <person name="Dluhosova J."/>
            <person name="Istvanek J."/>
            <person name="Nedelnik J."/>
            <person name="Repkova J."/>
        </authorList>
    </citation>
    <scope>NUCLEOTIDE SEQUENCE [LARGE SCALE GENOMIC DNA]</scope>
    <source>
        <strain evidence="3">cv. 10/8</strain>
        <tissue evidence="2">Leaf</tissue>
    </source>
</reference>
<keyword evidence="1" id="KW-1133">Transmembrane helix</keyword>
<organism evidence="2 3">
    <name type="scientific">Trifolium medium</name>
    <dbReference type="NCBI Taxonomy" id="97028"/>
    <lineage>
        <taxon>Eukaryota</taxon>
        <taxon>Viridiplantae</taxon>
        <taxon>Streptophyta</taxon>
        <taxon>Embryophyta</taxon>
        <taxon>Tracheophyta</taxon>
        <taxon>Spermatophyta</taxon>
        <taxon>Magnoliopsida</taxon>
        <taxon>eudicotyledons</taxon>
        <taxon>Gunneridae</taxon>
        <taxon>Pentapetalae</taxon>
        <taxon>rosids</taxon>
        <taxon>fabids</taxon>
        <taxon>Fabales</taxon>
        <taxon>Fabaceae</taxon>
        <taxon>Papilionoideae</taxon>
        <taxon>50 kb inversion clade</taxon>
        <taxon>NPAAA clade</taxon>
        <taxon>Hologalegina</taxon>
        <taxon>IRL clade</taxon>
        <taxon>Trifolieae</taxon>
        <taxon>Trifolium</taxon>
    </lineage>
</organism>
<evidence type="ECO:0000313" key="3">
    <source>
        <dbReference type="Proteomes" id="UP000265520"/>
    </source>
</evidence>
<dbReference type="AlphaFoldDB" id="A0A392RYT3"/>
<dbReference type="Proteomes" id="UP000265520">
    <property type="component" value="Unassembled WGS sequence"/>
</dbReference>
<feature type="non-terminal residue" evidence="2">
    <location>
        <position position="1"/>
    </location>
</feature>
<keyword evidence="1" id="KW-0472">Membrane</keyword>
<proteinExistence type="predicted"/>
<dbReference type="EMBL" id="LXQA010290739">
    <property type="protein sequence ID" value="MCI41317.1"/>
    <property type="molecule type" value="Genomic_DNA"/>
</dbReference>
<protein>
    <submittedName>
        <fullName evidence="2">Uncharacterized protein</fullName>
    </submittedName>
</protein>
<name>A0A392RYT3_9FABA</name>
<evidence type="ECO:0000313" key="2">
    <source>
        <dbReference type="EMBL" id="MCI41317.1"/>
    </source>
</evidence>
<sequence length="58" mass="6346">VVVAGGLGVAVVVLEDLAFKGWGSCILWYLGGVLFGGLDRGGSVVALVRWWWGWRVRW</sequence>
<comment type="caution">
    <text evidence="2">The sequence shown here is derived from an EMBL/GenBank/DDBJ whole genome shotgun (WGS) entry which is preliminary data.</text>
</comment>
<keyword evidence="3" id="KW-1185">Reference proteome</keyword>